<dbReference type="Pfam" id="PF00282">
    <property type="entry name" value="Pyridoxal_deC"/>
    <property type="match status" value="1"/>
</dbReference>
<evidence type="ECO:0000313" key="8">
    <source>
        <dbReference type="Proteomes" id="UP001589532"/>
    </source>
</evidence>
<evidence type="ECO:0000256" key="4">
    <source>
        <dbReference type="ARBA" id="ARBA00022898"/>
    </source>
</evidence>
<dbReference type="Gene3D" id="3.90.1150.10">
    <property type="entry name" value="Aspartate Aminotransferase, domain 1"/>
    <property type="match status" value="1"/>
</dbReference>
<dbReference type="PRINTS" id="PR00800">
    <property type="entry name" value="YHDCRBOXLASE"/>
</dbReference>
<keyword evidence="4 6" id="KW-0663">Pyridoxal phosphate</keyword>
<comment type="cofactor">
    <cofactor evidence="1 6">
        <name>pyridoxal 5'-phosphate</name>
        <dbReference type="ChEBI" id="CHEBI:597326"/>
    </cofactor>
</comment>
<dbReference type="InterPro" id="IPR015422">
    <property type="entry name" value="PyrdxlP-dep_Trfase_small"/>
</dbReference>
<evidence type="ECO:0000256" key="3">
    <source>
        <dbReference type="ARBA" id="ARBA00022793"/>
    </source>
</evidence>
<dbReference type="Proteomes" id="UP001589532">
    <property type="component" value="Unassembled WGS sequence"/>
</dbReference>
<sequence length="474" mass="51172">MTTDERALPLDLDPSAIARLGRHAVDFLADWVRELDSAPASDYEQAERLTTALRRPPGDGPGDFGALLELFREAAGQGVDTAGPGYLAYFPAGGLVTAALAELLAETVNRFTGVAQTAPALVAMEHGVLTWFCDRFGLPPGAGGLVTTGGSVGTLSALLAARQSLADGTAAASHALGDGTIYVTEHTHYCVAKAARIAGLPAERIRIVPATADLRMDVPSAATMIAADRAAGLRPFLLVGTAGTTSSGTVDPLAELGELARREGLWFHVDAAYGGGFQLTERGRARLSGMETADSIVLDPHKSLFLPYGTGLLLVRDPHVLHAAHAADGRYLQDLSPTGDLPDFGHLGVELTREFRGLRLWLPLHLHGVQAFERELDEKLDLTADLHRRLAQDARFEVPWQPDLTVVLFRLRGTDERNRRFLAEINATRRVYLSSTTIDGRFFLRLCVLNFRTHADRLEEALGIIRTAASREVR</sequence>
<evidence type="ECO:0000313" key="7">
    <source>
        <dbReference type="EMBL" id="MFB9622149.1"/>
    </source>
</evidence>
<dbReference type="Gene3D" id="3.90.1150.170">
    <property type="match status" value="1"/>
</dbReference>
<reference evidence="7 8" key="1">
    <citation type="submission" date="2024-09" db="EMBL/GenBank/DDBJ databases">
        <authorList>
            <person name="Sun Q."/>
            <person name="Mori K."/>
        </authorList>
    </citation>
    <scope>NUCLEOTIDE SEQUENCE [LARGE SCALE GENOMIC DNA]</scope>
    <source>
        <strain evidence="7 8">JCM 3143</strain>
    </source>
</reference>
<gene>
    <name evidence="7" type="ORF">ACFFSA_03570</name>
</gene>
<evidence type="ECO:0000256" key="2">
    <source>
        <dbReference type="ARBA" id="ARBA00009533"/>
    </source>
</evidence>
<dbReference type="EMBL" id="JBHMBW010000002">
    <property type="protein sequence ID" value="MFB9622149.1"/>
    <property type="molecule type" value="Genomic_DNA"/>
</dbReference>
<proteinExistence type="inferred from homology"/>
<keyword evidence="3" id="KW-0210">Decarboxylase</keyword>
<evidence type="ECO:0000256" key="6">
    <source>
        <dbReference type="RuleBase" id="RU000382"/>
    </source>
</evidence>
<name>A0ABV5RTP8_9ACTN</name>
<organism evidence="7 8">
    <name type="scientific">Nonomuraea helvata</name>
    <dbReference type="NCBI Taxonomy" id="37484"/>
    <lineage>
        <taxon>Bacteria</taxon>
        <taxon>Bacillati</taxon>
        <taxon>Actinomycetota</taxon>
        <taxon>Actinomycetes</taxon>
        <taxon>Streptosporangiales</taxon>
        <taxon>Streptosporangiaceae</taxon>
        <taxon>Nonomuraea</taxon>
    </lineage>
</organism>
<accession>A0ABV5RTP8</accession>
<dbReference type="SUPFAM" id="SSF53383">
    <property type="entry name" value="PLP-dependent transferases"/>
    <property type="match status" value="1"/>
</dbReference>
<evidence type="ECO:0000256" key="1">
    <source>
        <dbReference type="ARBA" id="ARBA00001933"/>
    </source>
</evidence>
<comment type="similarity">
    <text evidence="2 6">Belongs to the group II decarboxylase family.</text>
</comment>
<keyword evidence="8" id="KW-1185">Reference proteome</keyword>
<dbReference type="InterPro" id="IPR015424">
    <property type="entry name" value="PyrdxlP-dep_Trfase"/>
</dbReference>
<evidence type="ECO:0000256" key="5">
    <source>
        <dbReference type="ARBA" id="ARBA00023239"/>
    </source>
</evidence>
<comment type="caution">
    <text evidence="7">The sequence shown here is derived from an EMBL/GenBank/DDBJ whole genome shotgun (WGS) entry which is preliminary data.</text>
</comment>
<dbReference type="PANTHER" id="PTHR11999">
    <property type="entry name" value="GROUP II PYRIDOXAL-5-PHOSPHATE DECARBOXYLASE"/>
    <property type="match status" value="1"/>
</dbReference>
<dbReference type="InterPro" id="IPR015421">
    <property type="entry name" value="PyrdxlP-dep_Trfase_major"/>
</dbReference>
<protein>
    <submittedName>
        <fullName evidence="7">Pyridoxal phosphate-dependent decarboxylase family protein</fullName>
    </submittedName>
</protein>
<dbReference type="InterPro" id="IPR010977">
    <property type="entry name" value="Aromatic_deC"/>
</dbReference>
<dbReference type="InterPro" id="IPR002129">
    <property type="entry name" value="PyrdxlP-dep_de-COase"/>
</dbReference>
<dbReference type="Gene3D" id="3.40.640.10">
    <property type="entry name" value="Type I PLP-dependent aspartate aminotransferase-like (Major domain)"/>
    <property type="match status" value="1"/>
</dbReference>
<dbReference type="PANTHER" id="PTHR11999:SF70">
    <property type="entry name" value="MIP05841P"/>
    <property type="match status" value="1"/>
</dbReference>
<dbReference type="RefSeq" id="WP_345001723.1">
    <property type="nucleotide sequence ID" value="NZ_BAAAXV010000009.1"/>
</dbReference>
<keyword evidence="5 6" id="KW-0456">Lyase</keyword>